<keyword evidence="8" id="KW-0032">Aminotransferase</keyword>
<keyword evidence="8" id="KW-0808">Transferase</keyword>
<dbReference type="SUPFAM" id="SSF53383">
    <property type="entry name" value="PLP-dependent transferases"/>
    <property type="match status" value="1"/>
</dbReference>
<dbReference type="InterPro" id="IPR008286">
    <property type="entry name" value="Prn/Lys/Arg_de-COase_C"/>
</dbReference>
<evidence type="ECO:0000259" key="7">
    <source>
        <dbReference type="Pfam" id="PF03711"/>
    </source>
</evidence>
<reference evidence="8 9" key="1">
    <citation type="submission" date="2024-09" db="EMBL/GenBank/DDBJ databases">
        <authorList>
            <person name="Sun Q."/>
            <person name="Mori K."/>
        </authorList>
    </citation>
    <scope>NUCLEOTIDE SEQUENCE [LARGE SCALE GENOMIC DNA]</scope>
    <source>
        <strain evidence="8 9">CCM 4839</strain>
    </source>
</reference>
<keyword evidence="4" id="KW-0663">Pyridoxal phosphate</keyword>
<evidence type="ECO:0000256" key="2">
    <source>
        <dbReference type="ARBA" id="ARBA00010671"/>
    </source>
</evidence>
<dbReference type="InterPro" id="IPR015421">
    <property type="entry name" value="PyrdxlP-dep_Trfase_major"/>
</dbReference>
<evidence type="ECO:0000256" key="4">
    <source>
        <dbReference type="ARBA" id="ARBA00022898"/>
    </source>
</evidence>
<evidence type="ECO:0000256" key="5">
    <source>
        <dbReference type="ARBA" id="ARBA00023239"/>
    </source>
</evidence>
<keyword evidence="3" id="KW-0210">Decarboxylase</keyword>
<feature type="domain" description="Orn/Lys/Arg decarboxylases family 1 pyridoxal-P attachment site" evidence="6">
    <location>
        <begin position="10"/>
        <end position="318"/>
    </location>
</feature>
<feature type="domain" description="Orn/Lys/Arg decarboxylase C-terminal" evidence="7">
    <location>
        <begin position="441"/>
        <end position="498"/>
    </location>
</feature>
<organism evidence="8 9">
    <name type="scientific">Paenibacillus mendelii</name>
    <dbReference type="NCBI Taxonomy" id="206163"/>
    <lineage>
        <taxon>Bacteria</taxon>
        <taxon>Bacillati</taxon>
        <taxon>Bacillota</taxon>
        <taxon>Bacilli</taxon>
        <taxon>Bacillales</taxon>
        <taxon>Paenibacillaceae</taxon>
        <taxon>Paenibacillus</taxon>
    </lineage>
</organism>
<proteinExistence type="inferred from homology"/>
<evidence type="ECO:0000259" key="6">
    <source>
        <dbReference type="Pfam" id="PF01276"/>
    </source>
</evidence>
<keyword evidence="5" id="KW-0456">Lyase</keyword>
<comment type="cofactor">
    <cofactor evidence="1">
        <name>pyridoxal 5'-phosphate</name>
        <dbReference type="ChEBI" id="CHEBI:597326"/>
    </cofactor>
</comment>
<protein>
    <submittedName>
        <fullName evidence="8">Aminotransferase class I/II-fold pyridoxal phosphate-dependent enzyme</fullName>
    </submittedName>
</protein>
<dbReference type="InterPro" id="IPR015424">
    <property type="entry name" value="PyrdxlP-dep_Trfase"/>
</dbReference>
<comment type="similarity">
    <text evidence="2">Belongs to the Orn/Lys/Arg decarboxylase class-I family.</text>
</comment>
<evidence type="ECO:0000256" key="1">
    <source>
        <dbReference type="ARBA" id="ARBA00001933"/>
    </source>
</evidence>
<dbReference type="SUPFAM" id="SSF55904">
    <property type="entry name" value="Ornithine decarboxylase C-terminal domain"/>
    <property type="match status" value="1"/>
</dbReference>
<dbReference type="InterPro" id="IPR000310">
    <property type="entry name" value="Orn/Lys/Arg_deCO2ase_major_dom"/>
</dbReference>
<dbReference type="InterPro" id="IPR052357">
    <property type="entry name" value="Orn_Lys_Arg_decarboxylase-I"/>
</dbReference>
<dbReference type="RefSeq" id="WP_204822574.1">
    <property type="nucleotide sequence ID" value="NZ_JANHOF010000026.1"/>
</dbReference>
<dbReference type="Gene3D" id="3.90.105.10">
    <property type="entry name" value="Molybdopterin biosynthesis moea protein, domain 2"/>
    <property type="match status" value="1"/>
</dbReference>
<dbReference type="PANTHER" id="PTHR43277">
    <property type="entry name" value="ARGININE DECARBOXYLASE"/>
    <property type="match status" value="1"/>
</dbReference>
<dbReference type="EMBL" id="JBHLVF010000042">
    <property type="protein sequence ID" value="MFC0395682.1"/>
    <property type="molecule type" value="Genomic_DNA"/>
</dbReference>
<keyword evidence="9" id="KW-1185">Reference proteome</keyword>
<sequence length="513" mass="56176">MNGLTNWRAPLLEMLYEHHLSDPSSFHVPGHKFGQTIAMMESSHNEALQQVRSMMKMDVTELSVTDDLHDPTGVIEEAQNLAAACFGAEETYFLVGGSTAGNLAMLLACCEPGDLILVQRSAHKSILNGLALAGGQAVFLMPDKDVTTGLAIAPSVQHIEEALNKYPQAKAVLLTNPSYYGVSVDLRPYADTIHRHDKLLLVDEAHGAHYGLDPLLPTSALQAGADAVVQSTHKTLSALTMGAMLHIQGYRMDRKAVRQALTMIQSSSPSYPIMASLDIARAMVDTFGHEMFISGIDAARAFRQWVKETCKRLEIVESTSSHVRMDPLRVVLKDATGNHSGYELQRMLADKGCWVEMADSERIVLLCAAPAVLEDMVRLQEQILTIENESWSGNAECDLEYARQAETEFWMQSDKDSGGQYPKSEGQWISEPVSFSRRPFQADRLEQIGLDDAAGRIAAESVIPYPPGIPILYAGERITAGSVQYLAALAKHGAKFQGAVDPTLRTIAVLKDR</sequence>
<dbReference type="Gene3D" id="3.40.640.10">
    <property type="entry name" value="Type I PLP-dependent aspartate aminotransferase-like (Major domain)"/>
    <property type="match status" value="1"/>
</dbReference>
<name>A0ABV6JIG3_9BACL</name>
<dbReference type="Pfam" id="PF03711">
    <property type="entry name" value="OKR_DC_1_C"/>
    <property type="match status" value="1"/>
</dbReference>
<dbReference type="Proteomes" id="UP001589818">
    <property type="component" value="Unassembled WGS sequence"/>
</dbReference>
<dbReference type="Pfam" id="PF01276">
    <property type="entry name" value="OKR_DC_1"/>
    <property type="match status" value="1"/>
</dbReference>
<evidence type="ECO:0000313" key="9">
    <source>
        <dbReference type="Proteomes" id="UP001589818"/>
    </source>
</evidence>
<dbReference type="PANTHER" id="PTHR43277:SF3">
    <property type="entry name" value="DECARBOXYLASE, PUTATIVE-RELATED"/>
    <property type="match status" value="1"/>
</dbReference>
<evidence type="ECO:0000256" key="3">
    <source>
        <dbReference type="ARBA" id="ARBA00022793"/>
    </source>
</evidence>
<dbReference type="GO" id="GO:0008483">
    <property type="term" value="F:transaminase activity"/>
    <property type="evidence" value="ECO:0007669"/>
    <property type="project" value="UniProtKB-KW"/>
</dbReference>
<comment type="caution">
    <text evidence="8">The sequence shown here is derived from an EMBL/GenBank/DDBJ whole genome shotgun (WGS) entry which is preliminary data.</text>
</comment>
<gene>
    <name evidence="8" type="ORF">ACFFJ8_30465</name>
</gene>
<dbReference type="InterPro" id="IPR036633">
    <property type="entry name" value="Prn/Lys/Arg_de-COase_C_sf"/>
</dbReference>
<evidence type="ECO:0000313" key="8">
    <source>
        <dbReference type="EMBL" id="MFC0395682.1"/>
    </source>
</evidence>
<accession>A0ABV6JIG3</accession>